<dbReference type="Proteomes" id="UP000231279">
    <property type="component" value="Unassembled WGS sequence"/>
</dbReference>
<accession>A0A2G9FZH2</accession>
<evidence type="ECO:0000313" key="3">
    <source>
        <dbReference type="Proteomes" id="UP000231279"/>
    </source>
</evidence>
<evidence type="ECO:0000313" key="2">
    <source>
        <dbReference type="EMBL" id="PIM98473.1"/>
    </source>
</evidence>
<feature type="transmembrane region" description="Helical" evidence="1">
    <location>
        <begin position="32"/>
        <end position="57"/>
    </location>
</feature>
<proteinExistence type="predicted"/>
<dbReference type="AlphaFoldDB" id="A0A2G9FZH2"/>
<keyword evidence="1" id="KW-0472">Membrane</keyword>
<protein>
    <submittedName>
        <fullName evidence="2">Uncharacterized protein</fullName>
    </submittedName>
</protein>
<organism evidence="2 3">
    <name type="scientific">Handroanthus impetiginosus</name>
    <dbReference type="NCBI Taxonomy" id="429701"/>
    <lineage>
        <taxon>Eukaryota</taxon>
        <taxon>Viridiplantae</taxon>
        <taxon>Streptophyta</taxon>
        <taxon>Embryophyta</taxon>
        <taxon>Tracheophyta</taxon>
        <taxon>Spermatophyta</taxon>
        <taxon>Magnoliopsida</taxon>
        <taxon>eudicotyledons</taxon>
        <taxon>Gunneridae</taxon>
        <taxon>Pentapetalae</taxon>
        <taxon>asterids</taxon>
        <taxon>lamiids</taxon>
        <taxon>Lamiales</taxon>
        <taxon>Bignoniaceae</taxon>
        <taxon>Crescentiina</taxon>
        <taxon>Tabebuia alliance</taxon>
        <taxon>Handroanthus</taxon>
    </lineage>
</organism>
<reference evidence="3" key="1">
    <citation type="journal article" date="2018" name="Gigascience">
        <title>Genome assembly of the Pink Ipe (Handroanthus impetiginosus, Bignoniaceae), a highly valued, ecologically keystone Neotropical timber forest tree.</title>
        <authorList>
            <person name="Silva-Junior O.B."/>
            <person name="Grattapaglia D."/>
            <person name="Novaes E."/>
            <person name="Collevatti R.G."/>
        </authorList>
    </citation>
    <scope>NUCLEOTIDE SEQUENCE [LARGE SCALE GENOMIC DNA]</scope>
    <source>
        <strain evidence="3">cv. UFG-1</strain>
    </source>
</reference>
<comment type="caution">
    <text evidence="2">The sequence shown here is derived from an EMBL/GenBank/DDBJ whole genome shotgun (WGS) entry which is preliminary data.</text>
</comment>
<name>A0A2G9FZH2_9LAMI</name>
<keyword evidence="1" id="KW-1133">Transmembrane helix</keyword>
<sequence>MAKQLSSITSLAEDLGYSIRERKLYINSVQQLYIVVNLIYCVSINFSLNCALLRFGLLTAI</sequence>
<dbReference type="EMBL" id="NKXS01008369">
    <property type="protein sequence ID" value="PIM98473.1"/>
    <property type="molecule type" value="Genomic_DNA"/>
</dbReference>
<keyword evidence="3" id="KW-1185">Reference proteome</keyword>
<keyword evidence="1" id="KW-0812">Transmembrane</keyword>
<gene>
    <name evidence="2" type="ORF">CDL12_29044</name>
</gene>
<evidence type="ECO:0000256" key="1">
    <source>
        <dbReference type="SAM" id="Phobius"/>
    </source>
</evidence>